<sequence length="221" mass="23600">MEAAGMGPAPLLAPQQSGLKVMLPGGGARNSPHYLLLGGAGPGGLDGSGGLSPNGGVPSSLEMSERSWEECGSRECAAGSSDVESRCEECGRGFPGTAGRVLFPFPEWRVILVLQVLQVLEVGNSSQGGNGFAHNRQAWANMLQTMPPRPRPEGGQEQWNVFESGNEIRKDDLIIGSWDEECKERGKPALSQQYHYQQTSFKSTAHEYPPSSLQSAIFNAA</sequence>
<dbReference type="Proteomes" id="UP000675881">
    <property type="component" value="Chromosome 12"/>
</dbReference>
<accession>A0A7R8CH06</accession>
<reference evidence="1" key="1">
    <citation type="submission" date="2021-02" db="EMBL/GenBank/DDBJ databases">
        <authorList>
            <person name="Bekaert M."/>
        </authorList>
    </citation>
    <scope>NUCLEOTIDE SEQUENCE</scope>
    <source>
        <strain evidence="1">IoA-00</strain>
    </source>
</reference>
<organism evidence="1 2">
    <name type="scientific">Lepeophtheirus salmonis</name>
    <name type="common">Salmon louse</name>
    <name type="synonym">Caligus salmonis</name>
    <dbReference type="NCBI Taxonomy" id="72036"/>
    <lineage>
        <taxon>Eukaryota</taxon>
        <taxon>Metazoa</taxon>
        <taxon>Ecdysozoa</taxon>
        <taxon>Arthropoda</taxon>
        <taxon>Crustacea</taxon>
        <taxon>Multicrustacea</taxon>
        <taxon>Hexanauplia</taxon>
        <taxon>Copepoda</taxon>
        <taxon>Siphonostomatoida</taxon>
        <taxon>Caligidae</taxon>
        <taxon>Lepeophtheirus</taxon>
    </lineage>
</organism>
<proteinExistence type="predicted"/>
<gene>
    <name evidence="1" type="ORF">LSAA_3740</name>
</gene>
<protein>
    <submittedName>
        <fullName evidence="1">(salmon louse) hypothetical protein</fullName>
    </submittedName>
</protein>
<keyword evidence="2" id="KW-1185">Reference proteome</keyword>
<name>A0A7R8CH06_LEPSM</name>
<dbReference type="EMBL" id="HG994591">
    <property type="protein sequence ID" value="CAF2820128.1"/>
    <property type="molecule type" value="Genomic_DNA"/>
</dbReference>
<evidence type="ECO:0000313" key="1">
    <source>
        <dbReference type="EMBL" id="CAF2820128.1"/>
    </source>
</evidence>
<evidence type="ECO:0000313" key="2">
    <source>
        <dbReference type="Proteomes" id="UP000675881"/>
    </source>
</evidence>
<dbReference type="AlphaFoldDB" id="A0A7R8CH06"/>